<proteinExistence type="predicted"/>
<dbReference type="InterPro" id="IPR050942">
    <property type="entry name" value="F-box_BR-signaling"/>
</dbReference>
<dbReference type="Proteomes" id="UP000467841">
    <property type="component" value="Unassembled WGS sequence"/>
</dbReference>
<dbReference type="OrthoDB" id="642536at2759"/>
<evidence type="ECO:0000313" key="2">
    <source>
        <dbReference type="EMBL" id="CAA7034036.1"/>
    </source>
</evidence>
<dbReference type="PANTHER" id="PTHR44259:SF105">
    <property type="entry name" value="DUF295 DOMAIN-CONTAINING PROTEIN"/>
    <property type="match status" value="1"/>
</dbReference>
<reference evidence="2" key="1">
    <citation type="submission" date="2020-01" db="EMBL/GenBank/DDBJ databases">
        <authorList>
            <person name="Mishra B."/>
        </authorList>
    </citation>
    <scope>NUCLEOTIDE SEQUENCE [LARGE SCALE GENOMIC DNA]</scope>
</reference>
<evidence type="ECO:0000259" key="1">
    <source>
        <dbReference type="Pfam" id="PF03478"/>
    </source>
</evidence>
<dbReference type="Pfam" id="PF03478">
    <property type="entry name" value="Beta-prop_KIB1-4"/>
    <property type="match status" value="1"/>
</dbReference>
<evidence type="ECO:0000313" key="3">
    <source>
        <dbReference type="Proteomes" id="UP000467841"/>
    </source>
</evidence>
<dbReference type="PANTHER" id="PTHR44259">
    <property type="entry name" value="OS07G0183000 PROTEIN-RELATED"/>
    <property type="match status" value="1"/>
</dbReference>
<protein>
    <recommendedName>
        <fullName evidence="1">KIB1-4 beta-propeller domain-containing protein</fullName>
    </recommendedName>
</protein>
<comment type="caution">
    <text evidence="2">The sequence shown here is derived from an EMBL/GenBank/DDBJ whole genome shotgun (WGS) entry which is preliminary data.</text>
</comment>
<accession>A0A6D2IZG7</accession>
<dbReference type="EMBL" id="CACVBM020001140">
    <property type="protein sequence ID" value="CAA7034036.1"/>
    <property type="molecule type" value="Genomic_DNA"/>
</dbReference>
<feature type="domain" description="KIB1-4 beta-propeller" evidence="1">
    <location>
        <begin position="70"/>
        <end position="346"/>
    </location>
</feature>
<gene>
    <name evidence="2" type="ORF">MERR_LOCUS21271</name>
</gene>
<dbReference type="InterPro" id="IPR005174">
    <property type="entry name" value="KIB1-4_b-propeller"/>
</dbReference>
<name>A0A6D2IZG7_9BRAS</name>
<dbReference type="AlphaFoldDB" id="A0A6D2IZG7"/>
<sequence length="357" mass="39527">MSQLLVRIAKLSPPGKKQGLCFTGMRSLTTAATPYMLLKESNLRETSGNGAVVDLNWYDPRKDETVQIPDQTLPEEFLNTMKAGSSRGWVGVKKSHDSAMCLTNMFNPSASVSSRKVISLPPWNDSRDGLVSRISLSAPPDQQDCVVAARTPSSSFSVCRPGDSEWTHVPVPVFLTSMTYSETDQKFYLHMGTRKKEYEGPIDLIDTTSSGFPQMSLSQRFPLSGIPRIRQEELISSSKPPYQVESPSGDSFIVYRSDELLNIDGMESTRNKEPSFNRLGCISKPKGFMVFRQDPEQRIASYTADIGDLCIFLGRNESFCVSATEYPGLNPNSVYYTGVDMGSGFYDLSSNTLHALP</sequence>
<organism evidence="2 3">
    <name type="scientific">Microthlaspi erraticum</name>
    <dbReference type="NCBI Taxonomy" id="1685480"/>
    <lineage>
        <taxon>Eukaryota</taxon>
        <taxon>Viridiplantae</taxon>
        <taxon>Streptophyta</taxon>
        <taxon>Embryophyta</taxon>
        <taxon>Tracheophyta</taxon>
        <taxon>Spermatophyta</taxon>
        <taxon>Magnoliopsida</taxon>
        <taxon>eudicotyledons</taxon>
        <taxon>Gunneridae</taxon>
        <taxon>Pentapetalae</taxon>
        <taxon>rosids</taxon>
        <taxon>malvids</taxon>
        <taxon>Brassicales</taxon>
        <taxon>Brassicaceae</taxon>
        <taxon>Coluteocarpeae</taxon>
        <taxon>Microthlaspi</taxon>
    </lineage>
</organism>
<keyword evidence="3" id="KW-1185">Reference proteome</keyword>